<accession>A0A8C4QX97</accession>
<evidence type="ECO:0000256" key="2">
    <source>
        <dbReference type="ARBA" id="ARBA00009328"/>
    </source>
</evidence>
<keyword evidence="6 8" id="KW-0472">Membrane</keyword>
<dbReference type="Pfam" id="PF14937">
    <property type="entry name" value="DUF4500"/>
    <property type="match status" value="1"/>
</dbReference>
<evidence type="ECO:0000256" key="6">
    <source>
        <dbReference type="ARBA" id="ARBA00023136"/>
    </source>
</evidence>
<evidence type="ECO:0000256" key="1">
    <source>
        <dbReference type="ARBA" id="ARBA00004167"/>
    </source>
</evidence>
<evidence type="ECO:0000313" key="10">
    <source>
        <dbReference type="Proteomes" id="UP000694388"/>
    </source>
</evidence>
<comment type="subcellular location">
    <subcellularLocation>
        <location evidence="1">Membrane</location>
        <topology evidence="1">Single-pass membrane protein</topology>
    </subcellularLocation>
</comment>
<keyword evidence="10" id="KW-1185">Reference proteome</keyword>
<evidence type="ECO:0000256" key="8">
    <source>
        <dbReference type="SAM" id="Phobius"/>
    </source>
</evidence>
<feature type="region of interest" description="Disordered" evidence="7">
    <location>
        <begin position="88"/>
        <end position="109"/>
    </location>
</feature>
<reference evidence="9" key="2">
    <citation type="submission" date="2025-09" db="UniProtKB">
        <authorList>
            <consortium name="Ensembl"/>
        </authorList>
    </citation>
    <scope>IDENTIFICATION</scope>
</reference>
<evidence type="ECO:0000256" key="3">
    <source>
        <dbReference type="ARBA" id="ARBA00014451"/>
    </source>
</evidence>
<name>A0A8C4QX97_EPTBU</name>
<dbReference type="Proteomes" id="UP000694388">
    <property type="component" value="Unplaced"/>
</dbReference>
<dbReference type="GeneTree" id="ENSGT00390000011674"/>
<evidence type="ECO:0000256" key="4">
    <source>
        <dbReference type="ARBA" id="ARBA00022692"/>
    </source>
</evidence>
<dbReference type="InterPro" id="IPR026686">
    <property type="entry name" value="UPF0708"/>
</dbReference>
<organism evidence="9 10">
    <name type="scientific">Eptatretus burgeri</name>
    <name type="common">Inshore hagfish</name>
    <dbReference type="NCBI Taxonomy" id="7764"/>
    <lineage>
        <taxon>Eukaryota</taxon>
        <taxon>Metazoa</taxon>
        <taxon>Chordata</taxon>
        <taxon>Craniata</taxon>
        <taxon>Vertebrata</taxon>
        <taxon>Cyclostomata</taxon>
        <taxon>Myxini</taxon>
        <taxon>Myxiniformes</taxon>
        <taxon>Myxinidae</taxon>
        <taxon>Eptatretinae</taxon>
        <taxon>Eptatretus</taxon>
    </lineage>
</organism>
<dbReference type="Ensembl" id="ENSEBUT00000021595.1">
    <property type="protein sequence ID" value="ENSEBUP00000021020.1"/>
    <property type="gene ID" value="ENSEBUG00000012993.1"/>
</dbReference>
<dbReference type="GO" id="GO:0016020">
    <property type="term" value="C:membrane"/>
    <property type="evidence" value="ECO:0007669"/>
    <property type="project" value="UniProtKB-SubCell"/>
</dbReference>
<evidence type="ECO:0000256" key="5">
    <source>
        <dbReference type="ARBA" id="ARBA00022989"/>
    </source>
</evidence>
<dbReference type="PANTHER" id="PTHR14274">
    <property type="entry name" value="SMALL INTEGRAL MEMBRANE PROTEIN 8"/>
    <property type="match status" value="1"/>
</dbReference>
<feature type="transmembrane region" description="Helical" evidence="8">
    <location>
        <begin position="63"/>
        <end position="82"/>
    </location>
</feature>
<protein>
    <recommendedName>
        <fullName evidence="3">Small integral membrane protein 8</fullName>
    </recommendedName>
</protein>
<dbReference type="PANTHER" id="PTHR14274:SF1">
    <property type="entry name" value="SMALL INTEGRAL MEMBRANE PROTEIN 8"/>
    <property type="match status" value="1"/>
</dbReference>
<sequence>MISKAGESQKPVSHAESESLKASVDEPLERRGKERLGLGLRGARTTTLFRAINPELFIKPNKVVMVLGLAALSFCAAYLGYLHATTENAPMRNTTTNAETSSRQASKWD</sequence>
<feature type="region of interest" description="Disordered" evidence="7">
    <location>
        <begin position="1"/>
        <end position="37"/>
    </location>
</feature>
<comment type="similarity">
    <text evidence="2">Belongs to the SMIM8 family.</text>
</comment>
<evidence type="ECO:0000313" key="9">
    <source>
        <dbReference type="Ensembl" id="ENSEBUP00000021020.1"/>
    </source>
</evidence>
<reference evidence="9" key="1">
    <citation type="submission" date="2025-08" db="UniProtKB">
        <authorList>
            <consortium name="Ensembl"/>
        </authorList>
    </citation>
    <scope>IDENTIFICATION</scope>
</reference>
<proteinExistence type="inferred from homology"/>
<feature type="compositionally biased region" description="Basic and acidic residues" evidence="7">
    <location>
        <begin position="13"/>
        <end position="36"/>
    </location>
</feature>
<keyword evidence="4 8" id="KW-0812">Transmembrane</keyword>
<evidence type="ECO:0000256" key="7">
    <source>
        <dbReference type="SAM" id="MobiDB-lite"/>
    </source>
</evidence>
<keyword evidence="5 8" id="KW-1133">Transmembrane helix</keyword>
<dbReference type="AlphaFoldDB" id="A0A8C4QX97"/>